<dbReference type="Pfam" id="PF14196">
    <property type="entry name" value="ATC_hydrolase"/>
    <property type="match status" value="1"/>
</dbReference>
<accession>A0A2V3XY52</accession>
<dbReference type="AlphaFoldDB" id="A0A2V3XY52"/>
<dbReference type="EMBL" id="QJKD01000014">
    <property type="protein sequence ID" value="PXX49239.1"/>
    <property type="molecule type" value="Genomic_DNA"/>
</dbReference>
<name>A0A2V3XY52_9FIRM</name>
<proteinExistence type="predicted"/>
<dbReference type="GeneID" id="86063726"/>
<evidence type="ECO:0000313" key="2">
    <source>
        <dbReference type="Proteomes" id="UP000248057"/>
    </source>
</evidence>
<comment type="caution">
    <text evidence="1">The sequence shown here is derived from an EMBL/GenBank/DDBJ whole genome shotgun (WGS) entry which is preliminary data.</text>
</comment>
<protein>
    <submittedName>
        <fullName evidence="1">L-2-amino-thiazoline-4-carboxylic acid hydrolase-like protein</fullName>
    </submittedName>
</protein>
<keyword evidence="1" id="KW-0378">Hydrolase</keyword>
<evidence type="ECO:0000313" key="1">
    <source>
        <dbReference type="EMBL" id="PXX49239.1"/>
    </source>
</evidence>
<dbReference type="Proteomes" id="UP000248057">
    <property type="component" value="Unassembled WGS sequence"/>
</dbReference>
<gene>
    <name evidence="1" type="ORF">DFR60_11428</name>
</gene>
<dbReference type="RefSeq" id="WP_110324898.1">
    <property type="nucleotide sequence ID" value="NZ_QJKD01000014.1"/>
</dbReference>
<sequence>MTYGVVERLYGWFYHGSYKFEIKRTYKEKKVNTEKIKKEYISVIHRAKDIGHSRLLSAYCMAAYFIALNNTTTFTPEENYEILKNGLYANKLFHIAMGNVNSYLNPKKMKKRKEWEIQSHLRKYENDWIVDVLGKTEEFELGYNYYQCGICKLCEDENCFELAKYLCQLDFVMADMMGMELIRTQTIAEGAQYCDFRYSKEKL</sequence>
<organism evidence="1 2">
    <name type="scientific">Hungatella effluvii</name>
    <dbReference type="NCBI Taxonomy" id="1096246"/>
    <lineage>
        <taxon>Bacteria</taxon>
        <taxon>Bacillati</taxon>
        <taxon>Bacillota</taxon>
        <taxon>Clostridia</taxon>
        <taxon>Lachnospirales</taxon>
        <taxon>Lachnospiraceae</taxon>
        <taxon>Hungatella</taxon>
    </lineage>
</organism>
<dbReference type="GO" id="GO:0016787">
    <property type="term" value="F:hydrolase activity"/>
    <property type="evidence" value="ECO:0007669"/>
    <property type="project" value="UniProtKB-KW"/>
</dbReference>
<keyword evidence="2" id="KW-1185">Reference proteome</keyword>
<reference evidence="1 2" key="1">
    <citation type="submission" date="2018-05" db="EMBL/GenBank/DDBJ databases">
        <title>Genomic Encyclopedia of Type Strains, Phase IV (KMG-IV): sequencing the most valuable type-strain genomes for metagenomic binning, comparative biology and taxonomic classification.</title>
        <authorList>
            <person name="Goeker M."/>
        </authorList>
    </citation>
    <scope>NUCLEOTIDE SEQUENCE [LARGE SCALE GENOMIC DNA]</scope>
    <source>
        <strain evidence="1 2">DSM 24995</strain>
    </source>
</reference>
<dbReference type="InterPro" id="IPR026002">
    <property type="entry name" value="ATC_hydrolase-like"/>
</dbReference>